<organism evidence="2 3">
    <name type="scientific">Mesotoga infera</name>
    <dbReference type="NCBI Taxonomy" id="1236046"/>
    <lineage>
        <taxon>Bacteria</taxon>
        <taxon>Thermotogati</taxon>
        <taxon>Thermotogota</taxon>
        <taxon>Thermotogae</taxon>
        <taxon>Kosmotogales</taxon>
        <taxon>Kosmotogaceae</taxon>
        <taxon>Mesotoga</taxon>
    </lineage>
</organism>
<dbReference type="InterPro" id="IPR052024">
    <property type="entry name" value="Methanogen_methyltrans"/>
</dbReference>
<dbReference type="Gene3D" id="3.20.20.210">
    <property type="match status" value="1"/>
</dbReference>
<accession>A0A101I5C3</accession>
<dbReference type="SUPFAM" id="SSF51726">
    <property type="entry name" value="UROD/MetE-like"/>
    <property type="match status" value="1"/>
</dbReference>
<proteinExistence type="predicted"/>
<comment type="caution">
    <text evidence="2">The sequence shown here is derived from an EMBL/GenBank/DDBJ whole genome shotgun (WGS) entry which is preliminary data.</text>
</comment>
<evidence type="ECO:0000313" key="2">
    <source>
        <dbReference type="EMBL" id="KUK89151.1"/>
    </source>
</evidence>
<dbReference type="PANTHER" id="PTHR47099:SF1">
    <property type="entry name" value="METHYLCOBAMIDE:COM METHYLTRANSFERASE MTBA"/>
    <property type="match status" value="1"/>
</dbReference>
<gene>
    <name evidence="2" type="ORF">XE02_1158</name>
</gene>
<protein>
    <submittedName>
        <fullName evidence="2">Uroporphyrinogen-III decarboxylase</fullName>
    </submittedName>
</protein>
<dbReference type="Pfam" id="PF01208">
    <property type="entry name" value="URO-D"/>
    <property type="match status" value="1"/>
</dbReference>
<evidence type="ECO:0000313" key="3">
    <source>
        <dbReference type="Proteomes" id="UP000055014"/>
    </source>
</evidence>
<dbReference type="GO" id="GO:0006779">
    <property type="term" value="P:porphyrin-containing compound biosynthetic process"/>
    <property type="evidence" value="ECO:0007669"/>
    <property type="project" value="InterPro"/>
</dbReference>
<name>A0A101I5C3_9BACT</name>
<dbReference type="Proteomes" id="UP000055014">
    <property type="component" value="Unassembled WGS sequence"/>
</dbReference>
<dbReference type="PATRIC" id="fig|1236046.5.peg.986"/>
<dbReference type="PANTHER" id="PTHR47099">
    <property type="entry name" value="METHYLCOBAMIDE:COM METHYLTRANSFERASE MTBA"/>
    <property type="match status" value="1"/>
</dbReference>
<dbReference type="InterPro" id="IPR000257">
    <property type="entry name" value="Uroporphyrinogen_deCOase"/>
</dbReference>
<dbReference type="EMBL" id="LGGW01000116">
    <property type="protein sequence ID" value="KUK89151.1"/>
    <property type="molecule type" value="Genomic_DNA"/>
</dbReference>
<sequence>MAFSRSIIPLLGAPGARLTGTKLKENLTNAEIQFNSLAKLMEEFQPDGIFFMMDLTVEAEALGLEIGFPEDDNPYVKEHPIKGPDELNSLENSWRGVSGRMPVFTEVADKMARELPGKRGSYVIGPLSLAGELVGVTDLCMKLIEEPDFAGSVIDFCARVVREYSRALINHGTDMIAVLEPTAVLLSKRQFRRFALPHFEKLRSELSKPLIYHICGDTEHIVEPMGASGAYGLSLDSMVDLKAAAEIIPEDVFLIGNIDPVKVFLKSNEEEVERETSKLLERMKDVPNFILSSGCDIPLETPPENISAFFRAGRNNRS</sequence>
<dbReference type="GO" id="GO:0004853">
    <property type="term" value="F:uroporphyrinogen decarboxylase activity"/>
    <property type="evidence" value="ECO:0007669"/>
    <property type="project" value="InterPro"/>
</dbReference>
<evidence type="ECO:0000259" key="1">
    <source>
        <dbReference type="Pfam" id="PF01208"/>
    </source>
</evidence>
<dbReference type="CDD" id="cd03465">
    <property type="entry name" value="URO-D_like"/>
    <property type="match status" value="1"/>
</dbReference>
<dbReference type="AlphaFoldDB" id="A0A101I5C3"/>
<feature type="domain" description="Uroporphyrinogen decarboxylase (URO-D)" evidence="1">
    <location>
        <begin position="15"/>
        <end position="313"/>
    </location>
</feature>
<dbReference type="InterPro" id="IPR038071">
    <property type="entry name" value="UROD/MetE-like_sf"/>
</dbReference>
<reference evidence="3" key="1">
    <citation type="journal article" date="2015" name="MBio">
        <title>Genome-Resolved Metagenomic Analysis Reveals Roles for Candidate Phyla and Other Microbial Community Members in Biogeochemical Transformations in Oil Reservoirs.</title>
        <authorList>
            <person name="Hu P."/>
            <person name="Tom L."/>
            <person name="Singh A."/>
            <person name="Thomas B.C."/>
            <person name="Baker B.J."/>
            <person name="Piceno Y.M."/>
            <person name="Andersen G.L."/>
            <person name="Banfield J.F."/>
        </authorList>
    </citation>
    <scope>NUCLEOTIDE SEQUENCE [LARGE SCALE GENOMIC DNA]</scope>
</reference>